<keyword evidence="2" id="KW-1185">Reference proteome</keyword>
<name>A0ACB9YTD0_9PEZI</name>
<gene>
    <name evidence="1" type="ORF">F4820DRAFT_460082</name>
</gene>
<evidence type="ECO:0000313" key="1">
    <source>
        <dbReference type="EMBL" id="KAI4862594.1"/>
    </source>
</evidence>
<dbReference type="Proteomes" id="UP001497700">
    <property type="component" value="Unassembled WGS sequence"/>
</dbReference>
<evidence type="ECO:0000313" key="2">
    <source>
        <dbReference type="Proteomes" id="UP001497700"/>
    </source>
</evidence>
<reference evidence="1 2" key="1">
    <citation type="journal article" date="2022" name="New Phytol.">
        <title>Ecological generalism drives hyperdiversity of secondary metabolite gene clusters in xylarialean endophytes.</title>
        <authorList>
            <person name="Franco M.E.E."/>
            <person name="Wisecaver J.H."/>
            <person name="Arnold A.E."/>
            <person name="Ju Y.M."/>
            <person name="Slot J.C."/>
            <person name="Ahrendt S."/>
            <person name="Moore L.P."/>
            <person name="Eastman K.E."/>
            <person name="Scott K."/>
            <person name="Konkel Z."/>
            <person name="Mondo S.J."/>
            <person name="Kuo A."/>
            <person name="Hayes R.D."/>
            <person name="Haridas S."/>
            <person name="Andreopoulos B."/>
            <person name="Riley R."/>
            <person name="LaButti K."/>
            <person name="Pangilinan J."/>
            <person name="Lipzen A."/>
            <person name="Amirebrahimi M."/>
            <person name="Yan J."/>
            <person name="Adam C."/>
            <person name="Keymanesh K."/>
            <person name="Ng V."/>
            <person name="Louie K."/>
            <person name="Northen T."/>
            <person name="Drula E."/>
            <person name="Henrissat B."/>
            <person name="Hsieh H.M."/>
            <person name="Youens-Clark K."/>
            <person name="Lutzoni F."/>
            <person name="Miadlikowska J."/>
            <person name="Eastwood D.C."/>
            <person name="Hamelin R.C."/>
            <person name="Grigoriev I.V."/>
            <person name="U'Ren J.M."/>
        </authorList>
    </citation>
    <scope>NUCLEOTIDE SEQUENCE [LARGE SCALE GENOMIC DNA]</scope>
    <source>
        <strain evidence="1 2">CBS 119005</strain>
    </source>
</reference>
<comment type="caution">
    <text evidence="1">The sequence shown here is derived from an EMBL/GenBank/DDBJ whole genome shotgun (WGS) entry which is preliminary data.</text>
</comment>
<organism evidence="1 2">
    <name type="scientific">Hypoxylon rubiginosum</name>
    <dbReference type="NCBI Taxonomy" id="110542"/>
    <lineage>
        <taxon>Eukaryota</taxon>
        <taxon>Fungi</taxon>
        <taxon>Dikarya</taxon>
        <taxon>Ascomycota</taxon>
        <taxon>Pezizomycotina</taxon>
        <taxon>Sordariomycetes</taxon>
        <taxon>Xylariomycetidae</taxon>
        <taxon>Xylariales</taxon>
        <taxon>Hypoxylaceae</taxon>
        <taxon>Hypoxylon</taxon>
    </lineage>
</organism>
<sequence>MYGLGRRSASAAFQLFSLYACLASAGSLPEHIEKLIKKQVPAEPTGVKTITSPGGATIRYKEPELEGVCETTPGVNSYSGYVDLADDFHMFFWFFEARHNPNEAPITLWLNGGPGSDSLIGLFEELGPCNVTHNGTSVVNPYAWNEVSNLLFLSQPIGVGFSYADTVVGIVNQTTGLPVNSSNPDGRYSEVDPYRFDTTELAAVGTWEVVQAFIENLPVLDATVASRSFNLWTENYGPTFFKYFYDQNELIQNGNISGVALEMHTLGIINGIISERIQAPYYPELAYRNTYGIEAVNETMYNYMKMNYYFPGGCRDAIDSCIAQDRSTPDGQATCSQATAICRSLVESPYYVVSGRNPYDIRAEYDANIPPGYWVDYLNSAKVQNAIGVDINYTSTSSQDIWIGFDYSGDFVYPNLLQDLEGLLGYGVRIAMIYGDADYICNWMGGEAVSLQVNYTHAAEFASAGYAPFVVDEVEYGESRQYGNFSFTRVYESGHEVPYYQPKAALELFRRVLGDLVVADGAEKVTATYKSNGTVSATHTNSYSTYYTGRPGDWKS</sequence>
<protein>
    <submittedName>
        <fullName evidence="1">Peptidase</fullName>
    </submittedName>
</protein>
<accession>A0ACB9YTD0</accession>
<dbReference type="EMBL" id="MU393522">
    <property type="protein sequence ID" value="KAI4862594.1"/>
    <property type="molecule type" value="Genomic_DNA"/>
</dbReference>
<proteinExistence type="predicted"/>